<accession>L8WIX9</accession>
<comment type="caution">
    <text evidence="1">The sequence shown here is derived from an EMBL/GenBank/DDBJ whole genome shotgun (WGS) entry which is preliminary data.</text>
</comment>
<evidence type="ECO:0000313" key="1">
    <source>
        <dbReference type="EMBL" id="ELU37865.1"/>
    </source>
</evidence>
<name>L8WIX9_THACA</name>
<organism evidence="1 2">
    <name type="scientific">Thanatephorus cucumeris (strain AG1-IA)</name>
    <name type="common">Rice sheath blight fungus</name>
    <name type="synonym">Rhizoctonia solani</name>
    <dbReference type="NCBI Taxonomy" id="983506"/>
    <lineage>
        <taxon>Eukaryota</taxon>
        <taxon>Fungi</taxon>
        <taxon>Dikarya</taxon>
        <taxon>Basidiomycota</taxon>
        <taxon>Agaricomycotina</taxon>
        <taxon>Agaricomycetes</taxon>
        <taxon>Cantharellales</taxon>
        <taxon>Ceratobasidiaceae</taxon>
        <taxon>Rhizoctonia</taxon>
        <taxon>Rhizoctonia solani AG-1</taxon>
    </lineage>
</organism>
<proteinExistence type="predicted"/>
<dbReference type="HOGENOM" id="CLU_3052026_0_0_1"/>
<dbReference type="EMBL" id="AFRT01002413">
    <property type="protein sequence ID" value="ELU37865.1"/>
    <property type="molecule type" value="Genomic_DNA"/>
</dbReference>
<dbReference type="AlphaFoldDB" id="L8WIX9"/>
<sequence length="54" mass="6190">MLKGNKSTTYTHDFHGLLIWFSPLMIASKMQNIRAKRSVPGSLIPGSPLYRWRS</sequence>
<reference evidence="1 2" key="1">
    <citation type="journal article" date="2013" name="Nat. Commun.">
        <title>The evolution and pathogenic mechanisms of the rice sheath blight pathogen.</title>
        <authorList>
            <person name="Zheng A."/>
            <person name="Lin R."/>
            <person name="Xu L."/>
            <person name="Qin P."/>
            <person name="Tang C."/>
            <person name="Ai P."/>
            <person name="Zhang D."/>
            <person name="Liu Y."/>
            <person name="Sun Z."/>
            <person name="Feng H."/>
            <person name="Wang Y."/>
            <person name="Chen Y."/>
            <person name="Liang X."/>
            <person name="Fu R."/>
            <person name="Li Q."/>
            <person name="Zhang J."/>
            <person name="Yu X."/>
            <person name="Xie Z."/>
            <person name="Ding L."/>
            <person name="Guan P."/>
            <person name="Tang J."/>
            <person name="Liang Y."/>
            <person name="Wang S."/>
            <person name="Deng Q."/>
            <person name="Li S."/>
            <person name="Zhu J."/>
            <person name="Wang L."/>
            <person name="Liu H."/>
            <person name="Li P."/>
        </authorList>
    </citation>
    <scope>NUCLEOTIDE SEQUENCE [LARGE SCALE GENOMIC DNA]</scope>
    <source>
        <strain evidence="2">AG-1 IA</strain>
    </source>
</reference>
<gene>
    <name evidence="1" type="ORF">AG1IA_08105</name>
</gene>
<keyword evidence="2" id="KW-1185">Reference proteome</keyword>
<dbReference type="Proteomes" id="UP000011668">
    <property type="component" value="Unassembled WGS sequence"/>
</dbReference>
<protein>
    <submittedName>
        <fullName evidence="1">Uncharacterized protein</fullName>
    </submittedName>
</protein>
<evidence type="ECO:0000313" key="2">
    <source>
        <dbReference type="Proteomes" id="UP000011668"/>
    </source>
</evidence>